<feature type="domain" description="Response regulatory" evidence="17">
    <location>
        <begin position="897"/>
        <end position="1016"/>
    </location>
</feature>
<evidence type="ECO:0000259" key="16">
    <source>
        <dbReference type="PROSITE" id="PS50109"/>
    </source>
</evidence>
<feature type="transmembrane region" description="Helical" evidence="14">
    <location>
        <begin position="121"/>
        <end position="139"/>
    </location>
</feature>
<keyword evidence="10" id="KW-0902">Two-component regulatory system</keyword>
<keyword evidence="23" id="KW-1185">Reference proteome</keyword>
<feature type="transmembrane region" description="Helical" evidence="14">
    <location>
        <begin position="186"/>
        <end position="207"/>
    </location>
</feature>
<dbReference type="Gene3D" id="1.20.120.160">
    <property type="entry name" value="HPT domain"/>
    <property type="match status" value="1"/>
</dbReference>
<dbReference type="RefSeq" id="WP_191721908.1">
    <property type="nucleotide sequence ID" value="NZ_JACSQK010000002.1"/>
</dbReference>
<dbReference type="CDD" id="cd17546">
    <property type="entry name" value="REC_hyHK_CKI1_RcsC-like"/>
    <property type="match status" value="1"/>
</dbReference>
<evidence type="ECO:0000256" key="3">
    <source>
        <dbReference type="ARBA" id="ARBA00012438"/>
    </source>
</evidence>
<dbReference type="CDD" id="cd16922">
    <property type="entry name" value="HATPase_EvgS-ArcB-TorS-like"/>
    <property type="match status" value="1"/>
</dbReference>
<dbReference type="Pfam" id="PF01627">
    <property type="entry name" value="Hpt"/>
    <property type="match status" value="1"/>
</dbReference>
<feature type="domain" description="PAS" evidence="18">
    <location>
        <begin position="393"/>
        <end position="467"/>
    </location>
</feature>
<keyword evidence="4" id="KW-1003">Cell membrane</keyword>
<feature type="domain" description="MHYT" evidence="21">
    <location>
        <begin position="20"/>
        <end position="214"/>
    </location>
</feature>
<dbReference type="CDD" id="cd00130">
    <property type="entry name" value="PAS"/>
    <property type="match status" value="3"/>
</dbReference>
<evidence type="ECO:0000256" key="10">
    <source>
        <dbReference type="ARBA" id="ARBA00023012"/>
    </source>
</evidence>
<dbReference type="InterPro" id="IPR005330">
    <property type="entry name" value="MHYT_dom"/>
</dbReference>
<dbReference type="InterPro" id="IPR036097">
    <property type="entry name" value="HisK_dim/P_sf"/>
</dbReference>
<evidence type="ECO:0000256" key="8">
    <source>
        <dbReference type="ARBA" id="ARBA00022840"/>
    </source>
</evidence>
<dbReference type="PROSITE" id="PS50113">
    <property type="entry name" value="PAC"/>
    <property type="match status" value="2"/>
</dbReference>
<dbReference type="SUPFAM" id="SSF47384">
    <property type="entry name" value="Homodimeric domain of signal transducing histidine kinase"/>
    <property type="match status" value="1"/>
</dbReference>
<dbReference type="Proteomes" id="UP000634919">
    <property type="component" value="Unassembled WGS sequence"/>
</dbReference>
<dbReference type="SUPFAM" id="SSF52172">
    <property type="entry name" value="CheY-like"/>
    <property type="match status" value="1"/>
</dbReference>
<dbReference type="SMART" id="SM00091">
    <property type="entry name" value="PAS"/>
    <property type="match status" value="3"/>
</dbReference>
<dbReference type="Pfam" id="PF02518">
    <property type="entry name" value="HATPase_c"/>
    <property type="match status" value="1"/>
</dbReference>
<keyword evidence="9 14" id="KW-1133">Transmembrane helix</keyword>
<keyword evidence="7" id="KW-0547">Nucleotide-binding</keyword>
<dbReference type="InterPro" id="IPR003661">
    <property type="entry name" value="HisK_dim/P_dom"/>
</dbReference>
<dbReference type="SMART" id="SM00086">
    <property type="entry name" value="PAC"/>
    <property type="match status" value="2"/>
</dbReference>
<keyword evidence="8" id="KW-0067">ATP-binding</keyword>
<dbReference type="PRINTS" id="PR00344">
    <property type="entry name" value="BCTRLSENSOR"/>
</dbReference>
<evidence type="ECO:0000259" key="19">
    <source>
        <dbReference type="PROSITE" id="PS50113"/>
    </source>
</evidence>
<dbReference type="Pfam" id="PF00989">
    <property type="entry name" value="PAS"/>
    <property type="match status" value="1"/>
</dbReference>
<sequence>MWIRFLTDDTAYVPMQWAWMDPPLVALSIAVAIMTAMLTLHLAGLAQQATKRWAGQLLKTAGALMLGGGVWAMHFIGMLAFTPCATSDFSTMHRALSALPSLAAAWLLVHTLQRKNPPWSTVLLSGVALGLGVAAMHFWGMASSEASYSMYYAPLGLALALALGTAIAVFSVVVYRRMQDIGAQPLHITLLSGAVLGLATASLHYIAMDAIYLPVGPDPLGTVPLDGPWTLLTTTAAIGLLIGLLILIGHIALRWSQMFAQIQRSEARLQAVVDTAVDGIVMIEGDGRICAFNPAAQRLLGWRAEEVIGRNVSTLMPAPHQQAHDGYLQRHLATGHTSIIGSGREVHALHKNGDLIDVRLAVGRATMADQPLFVGFLTDMRQRKTMEKSLRQSEEQLRTLISNIPGVTFRRAPHTSWTPLFLSTPVEALTGWPAEALMAQAQRMEQLLVQADIAGLHRTVSEALESGVAYSHEYRLRHRDGSLRWVTESGRCVYDDQGQARWIDGVLIDHTETKARNAEFEGTVAAINRAVAVIDYSLDGYVLTANPNFLQLFGYTLDDVQGEHFSMFCVDSPQVQAQDADIWLALQRGEHVSLECQARSKDGSLLWVQTTFSPLLDASGKPLRITQLLTDITASRTLAQELLQAKEKAEAAAAARSTFLANMSHEIRTPMNAIIGFSEALLDTPLRPTQERYVETVYRSARSMLRLLNDILDTAKLDKGAVQIELDDFSVADMCNLVVGAQRIEAEKKGLQLQLDIRSDVPRYLRGDALRIQQIVTNLMGNAVKFTEHGHVRLDVAYDQGLLHLHIQDTGIGIAQDKLEHIFAPFAQADASTTRRYGGTGLGTTISRQLAQLMGGDIGIHSRVGEGTQFHVRLPLLVGEAPQSMVPASIAPLPALHILCVDDVPQNLELLQVVMRRYGHTVDLAHNGLQAVQLRQTQVFDLILMDLQMPHMDGLEASRTIRTWETAHAHTAIPIIALSASVLEQDRRASDEAGMNGFAAKPLEPHKLMQEIARVLHARTDPRSDTATTAQAPVHTHHPMDGTVADWRSGLQLWGGPGPLRAAWARFMAEQQNRVPELHSLSQDGDWTTVAAIIHRMRGASGNLALLQLHAVLEQMEHDSRNSDTAAFEKQLPNLVAALAHVEALLRATEPAASAHSSAAPACLTALSALSALSAPARAQMGEALERIACALQAGEIDGQALQHLCLLLPSADTAALQAALDIFDLDHALHCVRALAQSLPPTPHHLRNTADAAQP</sequence>
<comment type="subcellular location">
    <subcellularLocation>
        <location evidence="2">Cell membrane</location>
        <topology evidence="2">Multi-pass membrane protein</topology>
    </subcellularLocation>
</comment>
<dbReference type="Pfam" id="PF00072">
    <property type="entry name" value="Response_reg"/>
    <property type="match status" value="1"/>
</dbReference>
<dbReference type="EC" id="2.7.13.3" evidence="3"/>
<comment type="catalytic activity">
    <reaction evidence="1">
        <text>ATP + protein L-histidine = ADP + protein N-phospho-L-histidine.</text>
        <dbReference type="EC" id="2.7.13.3"/>
    </reaction>
</comment>
<name>A0ABR8S7M9_9BURK</name>
<evidence type="ECO:0000313" key="22">
    <source>
        <dbReference type="EMBL" id="MBD7959487.1"/>
    </source>
</evidence>
<dbReference type="InterPro" id="IPR036890">
    <property type="entry name" value="HATPase_C_sf"/>
</dbReference>
<keyword evidence="5 13" id="KW-0597">Phosphoprotein</keyword>
<dbReference type="InterPro" id="IPR035965">
    <property type="entry name" value="PAS-like_dom_sf"/>
</dbReference>
<dbReference type="Pfam" id="PF08447">
    <property type="entry name" value="PAS_3"/>
    <property type="match status" value="2"/>
</dbReference>
<feature type="domain" description="HPt" evidence="20">
    <location>
        <begin position="1056"/>
        <end position="1149"/>
    </location>
</feature>
<feature type="domain" description="PAS" evidence="18">
    <location>
        <begin position="265"/>
        <end position="335"/>
    </location>
</feature>
<feature type="transmembrane region" description="Helical" evidence="14">
    <location>
        <begin position="57"/>
        <end position="80"/>
    </location>
</feature>
<feature type="region of interest" description="Disordered" evidence="15">
    <location>
        <begin position="1021"/>
        <end position="1040"/>
    </location>
</feature>
<dbReference type="InterPro" id="IPR013767">
    <property type="entry name" value="PAS_fold"/>
</dbReference>
<dbReference type="PROSITE" id="PS50112">
    <property type="entry name" value="PAS"/>
    <property type="match status" value="3"/>
</dbReference>
<feature type="modified residue" description="Phosphohistidine" evidence="12">
    <location>
        <position position="1095"/>
    </location>
</feature>
<dbReference type="NCBIfam" id="TIGR00229">
    <property type="entry name" value="sensory_box"/>
    <property type="match status" value="3"/>
</dbReference>
<evidence type="ECO:0000256" key="14">
    <source>
        <dbReference type="PROSITE-ProRule" id="PRU00244"/>
    </source>
</evidence>
<dbReference type="SUPFAM" id="SSF55785">
    <property type="entry name" value="PYP-like sensor domain (PAS domain)"/>
    <property type="match status" value="3"/>
</dbReference>
<evidence type="ECO:0000256" key="2">
    <source>
        <dbReference type="ARBA" id="ARBA00004651"/>
    </source>
</evidence>
<evidence type="ECO:0000256" key="11">
    <source>
        <dbReference type="ARBA" id="ARBA00023136"/>
    </source>
</evidence>
<dbReference type="InterPro" id="IPR000014">
    <property type="entry name" value="PAS"/>
</dbReference>
<dbReference type="SMART" id="SM00387">
    <property type="entry name" value="HATPase_c"/>
    <property type="match status" value="1"/>
</dbReference>
<feature type="transmembrane region" description="Helical" evidence="14">
    <location>
        <begin position="24"/>
        <end position="45"/>
    </location>
</feature>
<evidence type="ECO:0000259" key="17">
    <source>
        <dbReference type="PROSITE" id="PS50110"/>
    </source>
</evidence>
<dbReference type="InterPro" id="IPR011006">
    <property type="entry name" value="CheY-like_superfamily"/>
</dbReference>
<gene>
    <name evidence="22" type="ORF">H9646_03255</name>
</gene>
<proteinExistence type="predicted"/>
<dbReference type="SMART" id="SM00448">
    <property type="entry name" value="REC"/>
    <property type="match status" value="1"/>
</dbReference>
<dbReference type="CDD" id="cd00082">
    <property type="entry name" value="HisKA"/>
    <property type="match status" value="1"/>
</dbReference>
<dbReference type="InterPro" id="IPR001789">
    <property type="entry name" value="Sig_transdc_resp-reg_receiver"/>
</dbReference>
<dbReference type="PROSITE" id="PS50109">
    <property type="entry name" value="HIS_KIN"/>
    <property type="match status" value="1"/>
</dbReference>
<dbReference type="InterPro" id="IPR008207">
    <property type="entry name" value="Sig_transdc_His_kin_Hpt_dom"/>
</dbReference>
<keyword evidence="11 14" id="KW-0472">Membrane</keyword>
<dbReference type="PANTHER" id="PTHR45339:SF1">
    <property type="entry name" value="HYBRID SIGNAL TRANSDUCTION HISTIDINE KINASE J"/>
    <property type="match status" value="1"/>
</dbReference>
<evidence type="ECO:0000259" key="18">
    <source>
        <dbReference type="PROSITE" id="PS50112"/>
    </source>
</evidence>
<dbReference type="InterPro" id="IPR000700">
    <property type="entry name" value="PAS-assoc_C"/>
</dbReference>
<dbReference type="InterPro" id="IPR003594">
    <property type="entry name" value="HATPase_dom"/>
</dbReference>
<evidence type="ECO:0000313" key="23">
    <source>
        <dbReference type="Proteomes" id="UP000634919"/>
    </source>
</evidence>
<dbReference type="SUPFAM" id="SSF47226">
    <property type="entry name" value="Histidine-containing phosphotransfer domain, HPT domain"/>
    <property type="match status" value="1"/>
</dbReference>
<dbReference type="Gene3D" id="3.30.450.20">
    <property type="entry name" value="PAS domain"/>
    <property type="match status" value="3"/>
</dbReference>
<feature type="domain" description="PAC" evidence="19">
    <location>
        <begin position="470"/>
        <end position="522"/>
    </location>
</feature>
<evidence type="ECO:0000256" key="5">
    <source>
        <dbReference type="ARBA" id="ARBA00022553"/>
    </source>
</evidence>
<feature type="domain" description="PAS" evidence="18">
    <location>
        <begin position="533"/>
        <end position="563"/>
    </location>
</feature>
<evidence type="ECO:0000256" key="1">
    <source>
        <dbReference type="ARBA" id="ARBA00000085"/>
    </source>
</evidence>
<protein>
    <recommendedName>
        <fullName evidence="3">histidine kinase</fullName>
        <ecNumber evidence="3">2.7.13.3</ecNumber>
    </recommendedName>
</protein>
<feature type="modified residue" description="4-aspartylphosphate" evidence="13">
    <location>
        <position position="946"/>
    </location>
</feature>
<dbReference type="InterPro" id="IPR004358">
    <property type="entry name" value="Sig_transdc_His_kin-like_C"/>
</dbReference>
<dbReference type="SUPFAM" id="SSF55874">
    <property type="entry name" value="ATPase domain of HSP90 chaperone/DNA topoisomerase II/histidine kinase"/>
    <property type="match status" value="1"/>
</dbReference>
<dbReference type="EMBL" id="JACSQK010000002">
    <property type="protein sequence ID" value="MBD7959487.1"/>
    <property type="molecule type" value="Genomic_DNA"/>
</dbReference>
<accession>A0ABR8S7M9</accession>
<comment type="caution">
    <text evidence="22">The sequence shown here is derived from an EMBL/GenBank/DDBJ whole genome shotgun (WGS) entry which is preliminary data.</text>
</comment>
<dbReference type="PROSITE" id="PS50924">
    <property type="entry name" value="MHYT"/>
    <property type="match status" value="1"/>
</dbReference>
<evidence type="ECO:0000256" key="6">
    <source>
        <dbReference type="ARBA" id="ARBA00022692"/>
    </source>
</evidence>
<dbReference type="Gene3D" id="3.40.50.2300">
    <property type="match status" value="1"/>
</dbReference>
<dbReference type="InterPro" id="IPR036641">
    <property type="entry name" value="HPT_dom_sf"/>
</dbReference>
<feature type="domain" description="PAC" evidence="19">
    <location>
        <begin position="592"/>
        <end position="644"/>
    </location>
</feature>
<feature type="domain" description="Histidine kinase" evidence="16">
    <location>
        <begin position="662"/>
        <end position="878"/>
    </location>
</feature>
<feature type="transmembrane region" description="Helical" evidence="14">
    <location>
        <begin position="151"/>
        <end position="174"/>
    </location>
</feature>
<dbReference type="InterPro" id="IPR001610">
    <property type="entry name" value="PAC"/>
</dbReference>
<keyword evidence="6 14" id="KW-0812">Transmembrane</keyword>
<evidence type="ECO:0000259" key="21">
    <source>
        <dbReference type="PROSITE" id="PS50924"/>
    </source>
</evidence>
<evidence type="ECO:0000256" key="12">
    <source>
        <dbReference type="PROSITE-ProRule" id="PRU00110"/>
    </source>
</evidence>
<dbReference type="PROSITE" id="PS50894">
    <property type="entry name" value="HPT"/>
    <property type="match status" value="1"/>
</dbReference>
<evidence type="ECO:0000256" key="4">
    <source>
        <dbReference type="ARBA" id="ARBA00022475"/>
    </source>
</evidence>
<dbReference type="Gene3D" id="3.30.565.10">
    <property type="entry name" value="Histidine kinase-like ATPase, C-terminal domain"/>
    <property type="match status" value="1"/>
</dbReference>
<feature type="transmembrane region" description="Helical" evidence="14">
    <location>
        <begin position="92"/>
        <end position="109"/>
    </location>
</feature>
<evidence type="ECO:0000259" key="20">
    <source>
        <dbReference type="PROSITE" id="PS50894"/>
    </source>
</evidence>
<dbReference type="SMART" id="SM00388">
    <property type="entry name" value="HisKA"/>
    <property type="match status" value="1"/>
</dbReference>
<feature type="transmembrane region" description="Helical" evidence="14">
    <location>
        <begin position="227"/>
        <end position="253"/>
    </location>
</feature>
<dbReference type="PANTHER" id="PTHR45339">
    <property type="entry name" value="HYBRID SIGNAL TRANSDUCTION HISTIDINE KINASE J"/>
    <property type="match status" value="1"/>
</dbReference>
<dbReference type="InterPro" id="IPR005467">
    <property type="entry name" value="His_kinase_dom"/>
</dbReference>
<evidence type="ECO:0000256" key="7">
    <source>
        <dbReference type="ARBA" id="ARBA00022741"/>
    </source>
</evidence>
<evidence type="ECO:0000256" key="9">
    <source>
        <dbReference type="ARBA" id="ARBA00022989"/>
    </source>
</evidence>
<dbReference type="Gene3D" id="1.10.287.130">
    <property type="match status" value="1"/>
</dbReference>
<evidence type="ECO:0000256" key="13">
    <source>
        <dbReference type="PROSITE-ProRule" id="PRU00169"/>
    </source>
</evidence>
<evidence type="ECO:0000256" key="15">
    <source>
        <dbReference type="SAM" id="MobiDB-lite"/>
    </source>
</evidence>
<organism evidence="22 23">
    <name type="scientific">Comamonas avium</name>
    <dbReference type="NCBI Taxonomy" id="2762231"/>
    <lineage>
        <taxon>Bacteria</taxon>
        <taxon>Pseudomonadati</taxon>
        <taxon>Pseudomonadota</taxon>
        <taxon>Betaproteobacteria</taxon>
        <taxon>Burkholderiales</taxon>
        <taxon>Comamonadaceae</taxon>
        <taxon>Comamonas</taxon>
    </lineage>
</organism>
<dbReference type="Pfam" id="PF00512">
    <property type="entry name" value="HisKA"/>
    <property type="match status" value="1"/>
</dbReference>
<dbReference type="InterPro" id="IPR013655">
    <property type="entry name" value="PAS_fold_3"/>
</dbReference>
<dbReference type="PROSITE" id="PS50110">
    <property type="entry name" value="RESPONSE_REGULATORY"/>
    <property type="match status" value="1"/>
</dbReference>
<reference evidence="22 23" key="1">
    <citation type="submission" date="2020-08" db="EMBL/GenBank/DDBJ databases">
        <title>A Genomic Blueprint of the Chicken Gut Microbiome.</title>
        <authorList>
            <person name="Gilroy R."/>
            <person name="Ravi A."/>
            <person name="Getino M."/>
            <person name="Pursley I."/>
            <person name="Horton D.L."/>
            <person name="Alikhan N.-F."/>
            <person name="Baker D."/>
            <person name="Gharbi K."/>
            <person name="Hall N."/>
            <person name="Watson M."/>
            <person name="Adriaenssens E.M."/>
            <person name="Foster-Nyarko E."/>
            <person name="Jarju S."/>
            <person name="Secka A."/>
            <person name="Antonio M."/>
            <person name="Oren A."/>
            <person name="Chaudhuri R."/>
            <person name="La Ragione R.M."/>
            <person name="Hildebrand F."/>
            <person name="Pallen M.J."/>
        </authorList>
    </citation>
    <scope>NUCLEOTIDE SEQUENCE [LARGE SCALE GENOMIC DNA]</scope>
    <source>
        <strain evidence="22 23">Sa2CVA6</strain>
    </source>
</reference>
<dbReference type="Pfam" id="PF03707">
    <property type="entry name" value="MHYT"/>
    <property type="match status" value="2"/>
</dbReference>